<keyword evidence="2" id="KW-1185">Reference proteome</keyword>
<name>A0A484IBJ3_9ARCH</name>
<evidence type="ECO:0000313" key="1">
    <source>
        <dbReference type="EMBL" id="VFJ14448.1"/>
    </source>
</evidence>
<organism evidence="1 2">
    <name type="scientific">Candidatus Nitrosocosmicus franklandianus</name>
    <dbReference type="NCBI Taxonomy" id="1798806"/>
    <lineage>
        <taxon>Archaea</taxon>
        <taxon>Nitrososphaerota</taxon>
        <taxon>Nitrososphaeria</taxon>
        <taxon>Nitrososphaerales</taxon>
        <taxon>Nitrososphaeraceae</taxon>
        <taxon>Candidatus Nitrosocosmicus</taxon>
    </lineage>
</organism>
<dbReference type="Proteomes" id="UP000294299">
    <property type="component" value="Chromosome NFRAN"/>
</dbReference>
<sequence>MENIEVNKEFSALRNNMPMLMLKCKTCGIIFDAKYISDMDEFRSKPENESNLIFNCSRSHSNQYLMDDFIDLS</sequence>
<accession>A0A484IBJ3</accession>
<gene>
    <name evidence="1" type="ORF">NFRAN_2126</name>
</gene>
<protein>
    <submittedName>
        <fullName evidence="1">Uncharacterized protein</fullName>
    </submittedName>
</protein>
<reference evidence="1 2" key="1">
    <citation type="submission" date="2019-02" db="EMBL/GenBank/DDBJ databases">
        <authorList>
            <person name="Lehtovirta-Morley E L."/>
        </authorList>
    </citation>
    <scope>NUCLEOTIDE SEQUENCE [LARGE SCALE GENOMIC DNA]</scope>
    <source>
        <strain evidence="1">NFRAN1</strain>
    </source>
</reference>
<dbReference type="AlphaFoldDB" id="A0A484IBJ3"/>
<proteinExistence type="predicted"/>
<dbReference type="EMBL" id="LR216287">
    <property type="protein sequence ID" value="VFJ14448.1"/>
    <property type="molecule type" value="Genomic_DNA"/>
</dbReference>
<evidence type="ECO:0000313" key="2">
    <source>
        <dbReference type="Proteomes" id="UP000294299"/>
    </source>
</evidence>
<dbReference type="KEGG" id="nfn:NFRAN_2126"/>